<gene>
    <name evidence="2" type="ORF">EGR_00771</name>
</gene>
<protein>
    <recommendedName>
        <fullName evidence="1">BHLH domain-containing protein</fullName>
    </recommendedName>
</protein>
<feature type="domain" description="BHLH" evidence="1">
    <location>
        <begin position="25"/>
        <end position="74"/>
    </location>
</feature>
<dbReference type="KEGG" id="egl:EGR_00771"/>
<dbReference type="OrthoDB" id="6227151at2759"/>
<dbReference type="CTD" id="36336486"/>
<accession>W6V067</accession>
<dbReference type="InterPro" id="IPR011598">
    <property type="entry name" value="bHLH_dom"/>
</dbReference>
<dbReference type="InterPro" id="IPR036638">
    <property type="entry name" value="HLH_DNA-bd_sf"/>
</dbReference>
<evidence type="ECO:0000259" key="1">
    <source>
        <dbReference type="PROSITE" id="PS50888"/>
    </source>
</evidence>
<dbReference type="OMA" id="FGMRIRC"/>
<comment type="caution">
    <text evidence="2">The sequence shown here is derived from an EMBL/GenBank/DDBJ whole genome shotgun (WGS) entry which is preliminary data.</text>
</comment>
<dbReference type="Proteomes" id="UP000019149">
    <property type="component" value="Unassembled WGS sequence"/>
</dbReference>
<dbReference type="AlphaFoldDB" id="W6V067"/>
<dbReference type="SUPFAM" id="SSF47459">
    <property type="entry name" value="HLH, helix-loop-helix DNA-binding domain"/>
    <property type="match status" value="1"/>
</dbReference>
<evidence type="ECO:0000313" key="3">
    <source>
        <dbReference type="Proteomes" id="UP000019149"/>
    </source>
</evidence>
<name>W6V067_ECHGR</name>
<sequence>MAEGSKRIIKCRPPGFIPRDWQASRIRFTHNEIERKRRARLKSETDFLHQQLPNAVYRDKLAVFKAGTELLMRYSNLNGSEARNLILTDNEYSECILKNFDGFGMRIRCSDAMILMATGNLGRCLGSDLAIPFYLYPTILTGKTLNELISPSELTEGIIKSNLSISSEERDQLASGQPIARSFILPIVDKSKPPVDSSRAGYCLLECCGDIVLPPCSNQNVNEPVLQTICRVFEHHLPDQTVPKSKLFSLRLQPDSHRIVELHGHELPRGMSSSDMIGHSLADLTSPAARSVTESNLHNAELTGESTFTIYLGDSSSDSAPVHQFLVVTKAIIVSNCLHCLVADFYPPQQ</sequence>
<organism evidence="2 3">
    <name type="scientific">Echinococcus granulosus</name>
    <name type="common">Hydatid tapeworm</name>
    <dbReference type="NCBI Taxonomy" id="6210"/>
    <lineage>
        <taxon>Eukaryota</taxon>
        <taxon>Metazoa</taxon>
        <taxon>Spiralia</taxon>
        <taxon>Lophotrochozoa</taxon>
        <taxon>Platyhelminthes</taxon>
        <taxon>Cestoda</taxon>
        <taxon>Eucestoda</taxon>
        <taxon>Cyclophyllidea</taxon>
        <taxon>Taeniidae</taxon>
        <taxon>Echinococcus</taxon>
        <taxon>Echinococcus granulosus group</taxon>
    </lineage>
</organism>
<dbReference type="RefSeq" id="XP_024355423.1">
    <property type="nucleotide sequence ID" value="XM_024490020.1"/>
</dbReference>
<dbReference type="GO" id="GO:0046983">
    <property type="term" value="F:protein dimerization activity"/>
    <property type="evidence" value="ECO:0007669"/>
    <property type="project" value="InterPro"/>
</dbReference>
<dbReference type="PROSITE" id="PS50888">
    <property type="entry name" value="BHLH"/>
    <property type="match status" value="1"/>
</dbReference>
<dbReference type="STRING" id="6210.W6V067"/>
<keyword evidence="3" id="KW-1185">Reference proteome</keyword>
<dbReference type="GeneID" id="36336486"/>
<evidence type="ECO:0000313" key="2">
    <source>
        <dbReference type="EMBL" id="EUB64227.1"/>
    </source>
</evidence>
<proteinExistence type="predicted"/>
<reference evidence="2 3" key="1">
    <citation type="journal article" date="2013" name="Nat. Genet.">
        <title>The genome of the hydatid tapeworm Echinococcus granulosus.</title>
        <authorList>
            <person name="Zheng H."/>
            <person name="Zhang W."/>
            <person name="Zhang L."/>
            <person name="Zhang Z."/>
            <person name="Li J."/>
            <person name="Lu G."/>
            <person name="Zhu Y."/>
            <person name="Wang Y."/>
            <person name="Huang Y."/>
            <person name="Liu J."/>
            <person name="Kang H."/>
            <person name="Chen J."/>
            <person name="Wang L."/>
            <person name="Chen A."/>
            <person name="Yu S."/>
            <person name="Gao Z."/>
            <person name="Jin L."/>
            <person name="Gu W."/>
            <person name="Wang Z."/>
            <person name="Zhao L."/>
            <person name="Shi B."/>
            <person name="Wen H."/>
            <person name="Lin R."/>
            <person name="Jones M.K."/>
            <person name="Brejova B."/>
            <person name="Vinar T."/>
            <person name="Zhao G."/>
            <person name="McManus D.P."/>
            <person name="Chen Z."/>
            <person name="Zhou Y."/>
            <person name="Wang S."/>
        </authorList>
    </citation>
    <scope>NUCLEOTIDE SEQUENCE [LARGE SCALE GENOMIC DNA]</scope>
</reference>
<dbReference type="EMBL" id="APAU02000003">
    <property type="protein sequence ID" value="EUB64227.1"/>
    <property type="molecule type" value="Genomic_DNA"/>
</dbReference>